<feature type="region of interest" description="Disordered" evidence="1">
    <location>
        <begin position="106"/>
        <end position="143"/>
    </location>
</feature>
<evidence type="ECO:0000313" key="3">
    <source>
        <dbReference type="Proteomes" id="UP000730482"/>
    </source>
</evidence>
<protein>
    <submittedName>
        <fullName evidence="2">Uncharacterized protein</fullName>
    </submittedName>
</protein>
<accession>A0ABS5L7T4</accession>
<proteinExistence type="predicted"/>
<evidence type="ECO:0000313" key="2">
    <source>
        <dbReference type="EMBL" id="MBS2554433.1"/>
    </source>
</evidence>
<gene>
    <name evidence="2" type="ORF">KGQ19_47025</name>
</gene>
<keyword evidence="3" id="KW-1185">Reference proteome</keyword>
<sequence>MQNVRVDVGDWIRPRLIADPEPVVDFDTGEIKINPKTGERDYLLSVAVRREGQRRASAIEVKVRGLSAPEVSEGDVIALDGLIVTYWEQNGRSGLAFRAESATRATSAVAGNAAPATAARSASTPPATPPAGGPRSAKAGESA</sequence>
<feature type="compositionally biased region" description="Low complexity" evidence="1">
    <location>
        <begin position="106"/>
        <end position="125"/>
    </location>
</feature>
<dbReference type="RefSeq" id="WP_212021870.1">
    <property type="nucleotide sequence ID" value="NZ_JAAFYZ010000373.1"/>
</dbReference>
<dbReference type="Proteomes" id="UP000730482">
    <property type="component" value="Unassembled WGS sequence"/>
</dbReference>
<reference evidence="2 3" key="1">
    <citation type="submission" date="2020-02" db="EMBL/GenBank/DDBJ databases">
        <title>Acidophilic actinobacteria isolated from forest soil.</title>
        <authorList>
            <person name="Golinska P."/>
        </authorList>
    </citation>
    <scope>NUCLEOTIDE SEQUENCE [LARGE SCALE GENOMIC DNA]</scope>
    <source>
        <strain evidence="2 3">NL8</strain>
    </source>
</reference>
<comment type="caution">
    <text evidence="2">The sequence shown here is derived from an EMBL/GenBank/DDBJ whole genome shotgun (WGS) entry which is preliminary data.</text>
</comment>
<evidence type="ECO:0000256" key="1">
    <source>
        <dbReference type="SAM" id="MobiDB-lite"/>
    </source>
</evidence>
<name>A0ABS5L7T4_9ACTN</name>
<dbReference type="EMBL" id="JAAFYZ010000373">
    <property type="protein sequence ID" value="MBS2554433.1"/>
    <property type="molecule type" value="Genomic_DNA"/>
</dbReference>
<organism evidence="2 3">
    <name type="scientific">Catenulispora pinistramenti</name>
    <dbReference type="NCBI Taxonomy" id="2705254"/>
    <lineage>
        <taxon>Bacteria</taxon>
        <taxon>Bacillati</taxon>
        <taxon>Actinomycetota</taxon>
        <taxon>Actinomycetes</taxon>
        <taxon>Catenulisporales</taxon>
        <taxon>Catenulisporaceae</taxon>
        <taxon>Catenulispora</taxon>
    </lineage>
</organism>